<dbReference type="SUPFAM" id="SSF51316">
    <property type="entry name" value="Mss4-like"/>
    <property type="match status" value="1"/>
</dbReference>
<keyword evidence="6" id="KW-1185">Reference proteome</keyword>
<organism evidence="5 6">
    <name type="scientific">Cognatilysobacter xinjiangensis</name>
    <dbReference type="NCBI Taxonomy" id="546892"/>
    <lineage>
        <taxon>Bacteria</taxon>
        <taxon>Pseudomonadati</taxon>
        <taxon>Pseudomonadota</taxon>
        <taxon>Gammaproteobacteria</taxon>
        <taxon>Lysobacterales</taxon>
        <taxon>Lysobacteraceae</taxon>
        <taxon>Cognatilysobacter</taxon>
    </lineage>
</organism>
<evidence type="ECO:0000313" key="6">
    <source>
        <dbReference type="Proteomes" id="UP000643403"/>
    </source>
</evidence>
<comment type="caution">
    <text evidence="5">The sequence shown here is derived from an EMBL/GenBank/DDBJ whole genome shotgun (WGS) entry which is preliminary data.</text>
</comment>
<protein>
    <submittedName>
        <fullName evidence="5">Aldehyde-activating protein</fullName>
    </submittedName>
</protein>
<dbReference type="Proteomes" id="UP000643403">
    <property type="component" value="Unassembled WGS sequence"/>
</dbReference>
<dbReference type="RefSeq" id="WP_189449038.1">
    <property type="nucleotide sequence ID" value="NZ_BMXY01000002.1"/>
</dbReference>
<keyword evidence="2" id="KW-0479">Metal-binding</keyword>
<keyword evidence="3" id="KW-0862">Zinc</keyword>
<dbReference type="InterPro" id="IPR006913">
    <property type="entry name" value="CENP-V/GFA"/>
</dbReference>
<comment type="similarity">
    <text evidence="1">Belongs to the Gfa family.</text>
</comment>
<reference evidence="6" key="1">
    <citation type="journal article" date="2019" name="Int. J. Syst. Evol. Microbiol.">
        <title>The Global Catalogue of Microorganisms (GCM) 10K type strain sequencing project: providing services to taxonomists for standard genome sequencing and annotation.</title>
        <authorList>
            <consortium name="The Broad Institute Genomics Platform"/>
            <consortium name="The Broad Institute Genome Sequencing Center for Infectious Disease"/>
            <person name="Wu L."/>
            <person name="Ma J."/>
        </authorList>
    </citation>
    <scope>NUCLEOTIDE SEQUENCE [LARGE SCALE GENOMIC DNA]</scope>
    <source>
        <strain evidence="6">KCTC 22558</strain>
    </source>
</reference>
<gene>
    <name evidence="5" type="ORF">GCM10008101_17370</name>
</gene>
<dbReference type="PANTHER" id="PTHR28620">
    <property type="entry name" value="CENTROMERE PROTEIN V"/>
    <property type="match status" value="1"/>
</dbReference>
<feature type="domain" description="CENP-V/GFA" evidence="4">
    <location>
        <begin position="8"/>
        <end position="115"/>
    </location>
</feature>
<evidence type="ECO:0000259" key="4">
    <source>
        <dbReference type="PROSITE" id="PS51891"/>
    </source>
</evidence>
<accession>A0ABQ3C3Z3</accession>
<evidence type="ECO:0000313" key="5">
    <source>
        <dbReference type="EMBL" id="GGZ64282.1"/>
    </source>
</evidence>
<dbReference type="PANTHER" id="PTHR28620:SF1">
    <property type="entry name" value="CENP-V_GFA DOMAIN-CONTAINING PROTEIN"/>
    <property type="match status" value="1"/>
</dbReference>
<dbReference type="Gene3D" id="2.170.150.70">
    <property type="match status" value="1"/>
</dbReference>
<dbReference type="Pfam" id="PF04828">
    <property type="entry name" value="GFA"/>
    <property type="match status" value="1"/>
</dbReference>
<dbReference type="EMBL" id="BMXY01000002">
    <property type="protein sequence ID" value="GGZ64282.1"/>
    <property type="molecule type" value="Genomic_DNA"/>
</dbReference>
<dbReference type="InterPro" id="IPR052355">
    <property type="entry name" value="CENP-V-like"/>
</dbReference>
<dbReference type="PROSITE" id="PS51891">
    <property type="entry name" value="CENP_V_GFA"/>
    <property type="match status" value="1"/>
</dbReference>
<sequence>MTNALATLSGGCHCGAVRFEVDAPAPLHVLDCNCSMCAMTGFLHLIVPRERFRLLRGEDALAEYRFNTGTARHLFCSRCGIKSFYVPRSHPDGYSVNARCLDHVAIEDLRITPFNDGDRAAAMAGLASLGL</sequence>
<evidence type="ECO:0000256" key="1">
    <source>
        <dbReference type="ARBA" id="ARBA00005495"/>
    </source>
</evidence>
<evidence type="ECO:0000256" key="2">
    <source>
        <dbReference type="ARBA" id="ARBA00022723"/>
    </source>
</evidence>
<proteinExistence type="inferred from homology"/>
<name>A0ABQ3C3Z3_9GAMM</name>
<evidence type="ECO:0000256" key="3">
    <source>
        <dbReference type="ARBA" id="ARBA00022833"/>
    </source>
</evidence>
<dbReference type="InterPro" id="IPR011057">
    <property type="entry name" value="Mss4-like_sf"/>
</dbReference>